<dbReference type="RefSeq" id="WP_207942507.1">
    <property type="nucleotide sequence ID" value="NZ_CP147251.1"/>
</dbReference>
<keyword evidence="1" id="KW-0472">Membrane</keyword>
<name>A0ABZ2SL56_9ENTE</name>
<feature type="transmembrane region" description="Helical" evidence="1">
    <location>
        <begin position="7"/>
        <end position="28"/>
    </location>
</feature>
<evidence type="ECO:0000256" key="1">
    <source>
        <dbReference type="SAM" id="Phobius"/>
    </source>
</evidence>
<evidence type="ECO:0000313" key="3">
    <source>
        <dbReference type="Proteomes" id="UP000664701"/>
    </source>
</evidence>
<dbReference type="EMBL" id="CP147251">
    <property type="protein sequence ID" value="WYJ76227.1"/>
    <property type="molecule type" value="Genomic_DNA"/>
</dbReference>
<reference evidence="2 3" key="1">
    <citation type="submission" date="2024-03" db="EMBL/GenBank/DDBJ databases">
        <title>The Genome Sequence of Enterococcus sp. DIV2402.</title>
        <authorList>
            <consortium name="The Broad Institute Genomics Platform"/>
            <consortium name="The Broad Institute Microbial Omics Core"/>
            <consortium name="The Broad Institute Genomic Center for Infectious Diseases"/>
            <person name="Earl A."/>
            <person name="Manson A."/>
            <person name="Gilmore M."/>
            <person name="Schwartman J."/>
            <person name="Shea T."/>
            <person name="Abouelleil A."/>
            <person name="Cao P."/>
            <person name="Chapman S."/>
            <person name="Cusick C."/>
            <person name="Young S."/>
            <person name="Neafsey D."/>
            <person name="Nusbaum C."/>
            <person name="Birren B."/>
        </authorList>
    </citation>
    <scope>NUCLEOTIDE SEQUENCE [LARGE SCALE GENOMIC DNA]</scope>
    <source>
        <strain evidence="2 3">DIV2402</strain>
    </source>
</reference>
<evidence type="ECO:0000313" key="2">
    <source>
        <dbReference type="EMBL" id="WYJ76227.1"/>
    </source>
</evidence>
<keyword evidence="1" id="KW-0812">Transmembrane</keyword>
<dbReference type="Proteomes" id="UP000664701">
    <property type="component" value="Chromosome"/>
</dbReference>
<keyword evidence="1" id="KW-1133">Transmembrane helix</keyword>
<gene>
    <name evidence="2" type="ORF">DOK78_000853</name>
</gene>
<organism evidence="2 3">
    <name type="scientific">Candidatus Enterococcus lowellii</name>
    <dbReference type="NCBI Taxonomy" id="2230877"/>
    <lineage>
        <taxon>Bacteria</taxon>
        <taxon>Bacillati</taxon>
        <taxon>Bacillota</taxon>
        <taxon>Bacilli</taxon>
        <taxon>Lactobacillales</taxon>
        <taxon>Enterococcaceae</taxon>
        <taxon>Enterococcus</taxon>
    </lineage>
</organism>
<feature type="transmembrane region" description="Helical" evidence="1">
    <location>
        <begin position="34"/>
        <end position="51"/>
    </location>
</feature>
<protein>
    <submittedName>
        <fullName evidence="2">Uncharacterized protein</fullName>
    </submittedName>
</protein>
<sequence>MKRVTKYGIILVLGISLLGIWLSFNSNMEEGKSTLFSICLLLISLSLYLIVGGENNESDKV</sequence>
<accession>A0ABZ2SL56</accession>
<proteinExistence type="predicted"/>
<keyword evidence="3" id="KW-1185">Reference proteome</keyword>